<dbReference type="AlphaFoldDB" id="A0A0D9VPS1"/>
<dbReference type="Gramene" id="LPERR03G03920.2">
    <property type="protein sequence ID" value="LPERR03G03920.2"/>
    <property type="gene ID" value="LPERR03G03920"/>
</dbReference>
<proteinExistence type="predicted"/>
<name>A0A0D9VPS1_9ORYZ</name>
<dbReference type="EnsemblPlants" id="LPERR03G03920.2">
    <property type="protein sequence ID" value="LPERR03G03920.2"/>
    <property type="gene ID" value="LPERR03G03920"/>
</dbReference>
<feature type="region of interest" description="Disordered" evidence="1">
    <location>
        <begin position="51"/>
        <end position="96"/>
    </location>
</feature>
<organism evidence="2 3">
    <name type="scientific">Leersia perrieri</name>
    <dbReference type="NCBI Taxonomy" id="77586"/>
    <lineage>
        <taxon>Eukaryota</taxon>
        <taxon>Viridiplantae</taxon>
        <taxon>Streptophyta</taxon>
        <taxon>Embryophyta</taxon>
        <taxon>Tracheophyta</taxon>
        <taxon>Spermatophyta</taxon>
        <taxon>Magnoliopsida</taxon>
        <taxon>Liliopsida</taxon>
        <taxon>Poales</taxon>
        <taxon>Poaceae</taxon>
        <taxon>BOP clade</taxon>
        <taxon>Oryzoideae</taxon>
        <taxon>Oryzeae</taxon>
        <taxon>Oryzinae</taxon>
        <taxon>Leersia</taxon>
    </lineage>
</organism>
<reference evidence="3" key="2">
    <citation type="submission" date="2013-12" db="EMBL/GenBank/DDBJ databases">
        <authorList>
            <person name="Yu Y."/>
            <person name="Lee S."/>
            <person name="de Baynast K."/>
            <person name="Wissotski M."/>
            <person name="Liu L."/>
            <person name="Talag J."/>
            <person name="Goicoechea J."/>
            <person name="Angelova A."/>
            <person name="Jetty R."/>
            <person name="Kudrna D."/>
            <person name="Golser W."/>
            <person name="Rivera L."/>
            <person name="Zhang J."/>
            <person name="Wing R."/>
        </authorList>
    </citation>
    <scope>NUCLEOTIDE SEQUENCE</scope>
</reference>
<sequence length="153" mass="16698">MLSFPPRRACSLASLPLAAHATITSTTPQYQQHRLHQLPCALARTPVIGRGSKGGHAGAEPHAAAADREDQSCRSRTHAAAGIDAEDEPYADINTNNDARTSLLGVPRPAAARGFFKSFINHHHPQGYFSMHQGFSLDEFHEFQIISNSFLKK</sequence>
<reference evidence="2 3" key="1">
    <citation type="submission" date="2012-08" db="EMBL/GenBank/DDBJ databases">
        <title>Oryza genome evolution.</title>
        <authorList>
            <person name="Wing R.A."/>
        </authorList>
    </citation>
    <scope>NUCLEOTIDE SEQUENCE</scope>
</reference>
<keyword evidence="3" id="KW-1185">Reference proteome</keyword>
<accession>A0A0D9VPS1</accession>
<protein>
    <submittedName>
        <fullName evidence="2">Uncharacterized protein</fullName>
    </submittedName>
</protein>
<evidence type="ECO:0000313" key="2">
    <source>
        <dbReference type="EnsemblPlants" id="LPERR03G03920.2"/>
    </source>
</evidence>
<evidence type="ECO:0000313" key="3">
    <source>
        <dbReference type="Proteomes" id="UP000032180"/>
    </source>
</evidence>
<dbReference type="HOGENOM" id="CLU_1715891_0_0_1"/>
<dbReference type="Proteomes" id="UP000032180">
    <property type="component" value="Chromosome 3"/>
</dbReference>
<evidence type="ECO:0000256" key="1">
    <source>
        <dbReference type="SAM" id="MobiDB-lite"/>
    </source>
</evidence>
<reference evidence="2" key="3">
    <citation type="submission" date="2015-04" db="UniProtKB">
        <authorList>
            <consortium name="EnsemblPlants"/>
        </authorList>
    </citation>
    <scope>IDENTIFICATION</scope>
</reference>